<feature type="transmembrane region" description="Helical" evidence="1">
    <location>
        <begin position="7"/>
        <end position="24"/>
    </location>
</feature>
<evidence type="ECO:0000256" key="1">
    <source>
        <dbReference type="SAM" id="Phobius"/>
    </source>
</evidence>
<dbReference type="Proteomes" id="UP000680208">
    <property type="component" value="Segment"/>
</dbReference>
<dbReference type="GeneID" id="80535522"/>
<dbReference type="EMBL" id="MF541389">
    <property type="protein sequence ID" value="ATX61878.1"/>
    <property type="molecule type" value="Genomic_DNA"/>
</dbReference>
<dbReference type="RefSeq" id="YP_010797569.1">
    <property type="nucleotide sequence ID" value="NC_076207.1"/>
</dbReference>
<keyword evidence="1" id="KW-0472">Membrane</keyword>
<sequence>MVHFSLLHLYWYMVFLLHHFVVVLPKRWDLVSIITSMDIGHVLLLVFSFLGHYHTSGIRIRTSRYSMVRLRMSRMHYSMLVDFLDLVVTRLHKFFSISIFCS</sequence>
<name>A0A2H4QBF5_9VIRU</name>
<organism evidence="2">
    <name type="scientific">Rodent Torque teno virus 8</name>
    <dbReference type="NCBI Taxonomy" id="2054615"/>
    <lineage>
        <taxon>Viruses</taxon>
        <taxon>Monodnaviria</taxon>
        <taxon>Shotokuvirae</taxon>
        <taxon>Commensaviricota</taxon>
        <taxon>Cardeaviricetes</taxon>
        <taxon>Sanitavirales</taxon>
        <taxon>Anelloviridae</taxon>
        <taxon>Wawtorquevirus</taxon>
        <taxon>Wawtorquevirus crice1</taxon>
    </lineage>
</organism>
<protein>
    <submittedName>
        <fullName evidence="2">Uncharacterized protein</fullName>
    </submittedName>
</protein>
<keyword evidence="1" id="KW-0812">Transmembrane</keyword>
<keyword evidence="3" id="KW-1185">Reference proteome</keyword>
<proteinExistence type="predicted"/>
<evidence type="ECO:0000313" key="3">
    <source>
        <dbReference type="Proteomes" id="UP000680208"/>
    </source>
</evidence>
<feature type="transmembrane region" description="Helical" evidence="1">
    <location>
        <begin position="30"/>
        <end position="53"/>
    </location>
</feature>
<accession>A0A2H4QBF5</accession>
<dbReference type="KEGG" id="vg:80535522"/>
<reference evidence="2" key="1">
    <citation type="journal article" date="2017" name="Virology">
        <title>Discovery of novel anelloviruses in small mammals expands the host range and diversity of the Anelloviridae.</title>
        <authorList>
            <person name="de Souza W.M."/>
            <person name="Fumagalli M.J."/>
            <person name="de Araujo J."/>
            <person name="Sabino-Santos G.Jr."/>
            <person name="Maia F.G.M."/>
            <person name="Romeiro M.F."/>
            <person name="Modha S."/>
            <person name="Nardi M.S."/>
            <person name="Queiroz L.H."/>
            <person name="Durigon E.L."/>
            <person name="Nunes M.R.T."/>
            <person name="Murcia P.R."/>
            <person name="Figueiredo L.T.M."/>
        </authorList>
    </citation>
    <scope>NUCLEOTIDE SEQUENCE</scope>
    <source>
        <strain evidence="2">2252</strain>
    </source>
</reference>
<keyword evidence="1" id="KW-1133">Transmembrane helix</keyword>
<evidence type="ECO:0000313" key="2">
    <source>
        <dbReference type="EMBL" id="ATX61878.1"/>
    </source>
</evidence>